<dbReference type="Gene3D" id="2.40.30.170">
    <property type="match status" value="1"/>
</dbReference>
<dbReference type="Gene3D" id="2.40.50.100">
    <property type="match status" value="1"/>
</dbReference>
<dbReference type="InterPro" id="IPR058626">
    <property type="entry name" value="MdtA-like_b-barrel"/>
</dbReference>
<dbReference type="PROSITE" id="PS51257">
    <property type="entry name" value="PROKAR_LIPOPROTEIN"/>
    <property type="match status" value="1"/>
</dbReference>
<evidence type="ECO:0000256" key="3">
    <source>
        <dbReference type="SAM" id="Coils"/>
    </source>
</evidence>
<dbReference type="RefSeq" id="WP_137092460.1">
    <property type="nucleotide sequence ID" value="NZ_CP028923.1"/>
</dbReference>
<evidence type="ECO:0000313" key="8">
    <source>
        <dbReference type="EMBL" id="QCK16867.1"/>
    </source>
</evidence>
<dbReference type="OrthoDB" id="9801814at2"/>
<feature type="domain" description="Multidrug resistance protein MdtA-like C-terminal permuted SH3" evidence="7">
    <location>
        <begin position="295"/>
        <end position="356"/>
    </location>
</feature>
<dbReference type="Pfam" id="PF25967">
    <property type="entry name" value="RND-MFP_C"/>
    <property type="match status" value="1"/>
</dbReference>
<feature type="domain" description="Multidrug resistance protein MdtA-like barrel-sandwich hybrid" evidence="5">
    <location>
        <begin position="55"/>
        <end position="186"/>
    </location>
</feature>
<feature type="domain" description="Multidrug resistance protein MdtA-like beta-barrel" evidence="6">
    <location>
        <begin position="200"/>
        <end position="290"/>
    </location>
</feature>
<dbReference type="KEGG" id="fpf:DCC35_20080"/>
<dbReference type="AlphaFoldDB" id="A0A4D7JQD2"/>
<dbReference type="EMBL" id="CP028923">
    <property type="protein sequence ID" value="QCK16867.1"/>
    <property type="molecule type" value="Genomic_DNA"/>
</dbReference>
<dbReference type="InterPro" id="IPR058625">
    <property type="entry name" value="MdtA-like_BSH"/>
</dbReference>
<protein>
    <submittedName>
        <fullName evidence="8">Efflux RND transporter periplasmic adaptor subunit</fullName>
    </submittedName>
</protein>
<dbReference type="PANTHER" id="PTHR30158">
    <property type="entry name" value="ACRA/E-RELATED COMPONENT OF DRUG EFFLUX TRANSPORTER"/>
    <property type="match status" value="1"/>
</dbReference>
<evidence type="ECO:0000259" key="7">
    <source>
        <dbReference type="Pfam" id="PF25967"/>
    </source>
</evidence>
<comment type="similarity">
    <text evidence="2">Belongs to the membrane fusion protein (MFP) (TC 8.A.1) family.</text>
</comment>
<keyword evidence="9" id="KW-1185">Reference proteome</keyword>
<accession>A0A4D7JQD2</accession>
<dbReference type="GO" id="GO:0005886">
    <property type="term" value="C:plasma membrane"/>
    <property type="evidence" value="ECO:0007669"/>
    <property type="project" value="TreeGrafter"/>
</dbReference>
<dbReference type="NCBIfam" id="TIGR01730">
    <property type="entry name" value="RND_mfp"/>
    <property type="match status" value="1"/>
</dbReference>
<dbReference type="InterPro" id="IPR058624">
    <property type="entry name" value="MdtA-like_HH"/>
</dbReference>
<feature type="domain" description="Multidrug resistance protein MdtA-like alpha-helical hairpin" evidence="4">
    <location>
        <begin position="95"/>
        <end position="162"/>
    </location>
</feature>
<sequence length="375" mass="41544">MRFLLLISIIFLTSCAKKEVRNDSPVEIPVVEIKSDSVFLEQEFVGQVYGRQDIPIRARVAGFLEGIHFKEGLPVKKGQLLYTIDPQPFKESVVAAESELAAANTRLVKAENDLERIKPLAEMNAVSKKDLDAAIASRDAAEANLQAARANVNMKEINLGYTNVKSPIDGIIGKTNVKEGEYIGNSPGSVNLNTVSKIDTIHVEFFLTENDYLKIMDHIEKNKDTNAGQRRQVPLKLVLADGSVFPYRGKVNFINRQVDASTGAILIQAAFPNPGRIVRPGQFAKVRATVSSLDDALLVPQRAVSEIQGRFSVWKVNTDNQIEQQQIEILSPYNDYYIVKSGLNKGDKIVFEGIQKVSNGMTINPKITDFKSQVK</sequence>
<dbReference type="InterPro" id="IPR058627">
    <property type="entry name" value="MdtA-like_C"/>
</dbReference>
<proteinExistence type="inferred from homology"/>
<name>A0A4D7JQD2_9BACT</name>
<dbReference type="SUPFAM" id="SSF111369">
    <property type="entry name" value="HlyD-like secretion proteins"/>
    <property type="match status" value="1"/>
</dbReference>
<feature type="coiled-coil region" evidence="3">
    <location>
        <begin position="93"/>
        <end position="158"/>
    </location>
</feature>
<comment type="subcellular location">
    <subcellularLocation>
        <location evidence="1">Cell envelope</location>
    </subcellularLocation>
</comment>
<reference evidence="8 9" key="1">
    <citation type="submission" date="2018-04" db="EMBL/GenBank/DDBJ databases">
        <title>Complete genome uncultured novel isolate.</title>
        <authorList>
            <person name="Merlino G."/>
        </authorList>
    </citation>
    <scope>NUCLEOTIDE SEQUENCE [LARGE SCALE GENOMIC DNA]</scope>
    <source>
        <strain evidence="9">R1DC9</strain>
    </source>
</reference>
<dbReference type="Gene3D" id="2.40.420.20">
    <property type="match status" value="1"/>
</dbReference>
<keyword evidence="3" id="KW-0175">Coiled coil</keyword>
<dbReference type="InterPro" id="IPR006143">
    <property type="entry name" value="RND_pump_MFP"/>
</dbReference>
<dbReference type="Proteomes" id="UP000298616">
    <property type="component" value="Chromosome"/>
</dbReference>
<dbReference type="GO" id="GO:0022857">
    <property type="term" value="F:transmembrane transporter activity"/>
    <property type="evidence" value="ECO:0007669"/>
    <property type="project" value="InterPro"/>
</dbReference>
<dbReference type="GO" id="GO:0030313">
    <property type="term" value="C:cell envelope"/>
    <property type="evidence" value="ECO:0007669"/>
    <property type="project" value="UniProtKB-SubCell"/>
</dbReference>
<dbReference type="Gene3D" id="1.10.287.470">
    <property type="entry name" value="Helix hairpin bin"/>
    <property type="match status" value="1"/>
</dbReference>
<evidence type="ECO:0000256" key="1">
    <source>
        <dbReference type="ARBA" id="ARBA00004196"/>
    </source>
</evidence>
<dbReference type="Pfam" id="PF25917">
    <property type="entry name" value="BSH_RND"/>
    <property type="match status" value="1"/>
</dbReference>
<evidence type="ECO:0000259" key="4">
    <source>
        <dbReference type="Pfam" id="PF25876"/>
    </source>
</evidence>
<evidence type="ECO:0000259" key="6">
    <source>
        <dbReference type="Pfam" id="PF25944"/>
    </source>
</evidence>
<organism evidence="8 9">
    <name type="scientific">Mangrovivirga cuniculi</name>
    <dbReference type="NCBI Taxonomy" id="2715131"/>
    <lineage>
        <taxon>Bacteria</taxon>
        <taxon>Pseudomonadati</taxon>
        <taxon>Bacteroidota</taxon>
        <taxon>Cytophagia</taxon>
        <taxon>Cytophagales</taxon>
        <taxon>Mangrovivirgaceae</taxon>
        <taxon>Mangrovivirga</taxon>
    </lineage>
</organism>
<evidence type="ECO:0000256" key="2">
    <source>
        <dbReference type="ARBA" id="ARBA00009477"/>
    </source>
</evidence>
<dbReference type="GO" id="GO:0046677">
    <property type="term" value="P:response to antibiotic"/>
    <property type="evidence" value="ECO:0007669"/>
    <property type="project" value="TreeGrafter"/>
</dbReference>
<gene>
    <name evidence="8" type="ORF">DCC35_20080</name>
</gene>
<dbReference type="Pfam" id="PF25876">
    <property type="entry name" value="HH_MFP_RND"/>
    <property type="match status" value="1"/>
</dbReference>
<evidence type="ECO:0000313" key="9">
    <source>
        <dbReference type="Proteomes" id="UP000298616"/>
    </source>
</evidence>
<dbReference type="Pfam" id="PF25944">
    <property type="entry name" value="Beta-barrel_RND"/>
    <property type="match status" value="1"/>
</dbReference>
<evidence type="ECO:0000259" key="5">
    <source>
        <dbReference type="Pfam" id="PF25917"/>
    </source>
</evidence>